<sequence length="417" mass="48562">MKPAHILVPTFFSFRDALTQTYTLPYVKIMKKYLPKGSKIYLMTLEQSHFKMSEAQKKEAKTKLQNDFDIHLLDFPYYPFGTRAMLNWTRIISTLVKIIYTKKIQFIHPFCVTAGAGGYILSKITGKKLIIDSFEPHAETMLESNTWTKNSRAFQILWNLEKMETKHASAFIPCVNEMKNYAKNRYGVDVSERCLESKPACVDLDLFDFNKRKDPKLVEELGLQDKIVSVYAGKFGSSYLEKEIFDFWKVCHNFWGDKFRVLILTSHKEEEINLYCKASDLNRNIVTAKFVFHEHIPAYIGLGDFGVTPFKPAASKRYGTPIKTGEYWSMGLPVVITPNISDDSETIEKYKIGSIMNEFTEKEYLRIAEEINELLIHKEETNLNQKIRKIAEKYRGFQIAHRVYDELYGENGRVWKF</sequence>
<dbReference type="InterPro" id="IPR058592">
    <property type="entry name" value="Gtf3_C"/>
</dbReference>
<dbReference type="Gene3D" id="3.40.50.2000">
    <property type="entry name" value="Glycogen Phosphorylase B"/>
    <property type="match status" value="2"/>
</dbReference>
<dbReference type="STRING" id="880071.Fleli_3085"/>
<feature type="domain" description="Glucosyltransferase 3-like C-terminal" evidence="1">
    <location>
        <begin position="264"/>
        <end position="363"/>
    </location>
</feature>
<reference evidence="3" key="1">
    <citation type="submission" date="2012-06" db="EMBL/GenBank/DDBJ databases">
        <title>The complete genome of Flexibacter litoralis DSM 6794.</title>
        <authorList>
            <person name="Lucas S."/>
            <person name="Copeland A."/>
            <person name="Lapidus A."/>
            <person name="Glavina del Rio T."/>
            <person name="Dalin E."/>
            <person name="Tice H."/>
            <person name="Bruce D."/>
            <person name="Goodwin L."/>
            <person name="Pitluck S."/>
            <person name="Peters L."/>
            <person name="Ovchinnikova G."/>
            <person name="Lu M."/>
            <person name="Kyrpides N."/>
            <person name="Mavromatis K."/>
            <person name="Ivanova N."/>
            <person name="Brettin T."/>
            <person name="Detter J.C."/>
            <person name="Han C."/>
            <person name="Larimer F."/>
            <person name="Land M."/>
            <person name="Hauser L."/>
            <person name="Markowitz V."/>
            <person name="Cheng J.-F."/>
            <person name="Hugenholtz P."/>
            <person name="Woyke T."/>
            <person name="Wu D."/>
            <person name="Spring S."/>
            <person name="Lang E."/>
            <person name="Kopitz M."/>
            <person name="Brambilla E."/>
            <person name="Klenk H.-P."/>
            <person name="Eisen J.A."/>
        </authorList>
    </citation>
    <scope>NUCLEOTIDE SEQUENCE [LARGE SCALE GENOMIC DNA]</scope>
    <source>
        <strain evidence="3">ATCC 23117 / DSM 6794 / NBRC 15988 / NCIMB 1366 / Sio-4</strain>
    </source>
</reference>
<dbReference type="SUPFAM" id="SSF53756">
    <property type="entry name" value="UDP-Glycosyltransferase/glycogen phosphorylase"/>
    <property type="match status" value="1"/>
</dbReference>
<dbReference type="HOGENOM" id="CLU_686577_0_0_10"/>
<dbReference type="AlphaFoldDB" id="I4AN90"/>
<dbReference type="Pfam" id="PF26337">
    <property type="entry name" value="Gtf3_C"/>
    <property type="match status" value="1"/>
</dbReference>
<dbReference type="EMBL" id="CP003345">
    <property type="protein sequence ID" value="AFM05425.1"/>
    <property type="molecule type" value="Genomic_DNA"/>
</dbReference>
<dbReference type="KEGG" id="fli:Fleli_3085"/>
<evidence type="ECO:0000313" key="3">
    <source>
        <dbReference type="Proteomes" id="UP000006054"/>
    </source>
</evidence>
<evidence type="ECO:0000313" key="2">
    <source>
        <dbReference type="EMBL" id="AFM05425.1"/>
    </source>
</evidence>
<keyword evidence="3" id="KW-1185">Reference proteome</keyword>
<gene>
    <name evidence="2" type="ordered locus">Fleli_3085</name>
</gene>
<dbReference type="Proteomes" id="UP000006054">
    <property type="component" value="Chromosome"/>
</dbReference>
<organism evidence="2 3">
    <name type="scientific">Bernardetia litoralis (strain ATCC 23117 / DSM 6794 / NBRC 15988 / NCIMB 1366 / Fx l1 / Sio-4)</name>
    <name type="common">Flexibacter litoralis</name>
    <dbReference type="NCBI Taxonomy" id="880071"/>
    <lineage>
        <taxon>Bacteria</taxon>
        <taxon>Pseudomonadati</taxon>
        <taxon>Bacteroidota</taxon>
        <taxon>Cytophagia</taxon>
        <taxon>Cytophagales</taxon>
        <taxon>Bernardetiaceae</taxon>
        <taxon>Bernardetia</taxon>
    </lineage>
</organism>
<proteinExistence type="predicted"/>
<evidence type="ECO:0000259" key="1">
    <source>
        <dbReference type="Pfam" id="PF26337"/>
    </source>
</evidence>
<protein>
    <recommendedName>
        <fullName evidence="1">Glucosyltransferase 3-like C-terminal domain-containing protein</fullName>
    </recommendedName>
</protein>
<accession>I4AN90</accession>
<dbReference type="eggNOG" id="COG0438">
    <property type="taxonomic scope" value="Bacteria"/>
</dbReference>
<name>I4AN90_BERLS</name>